<organism evidence="1 2">
    <name type="scientific">Pangasianodon gigas</name>
    <name type="common">Mekong giant catfish</name>
    <name type="synonym">Pangasius gigas</name>
    <dbReference type="NCBI Taxonomy" id="30993"/>
    <lineage>
        <taxon>Eukaryota</taxon>
        <taxon>Metazoa</taxon>
        <taxon>Chordata</taxon>
        <taxon>Craniata</taxon>
        <taxon>Vertebrata</taxon>
        <taxon>Euteleostomi</taxon>
        <taxon>Actinopterygii</taxon>
        <taxon>Neopterygii</taxon>
        <taxon>Teleostei</taxon>
        <taxon>Ostariophysi</taxon>
        <taxon>Siluriformes</taxon>
        <taxon>Pangasiidae</taxon>
        <taxon>Pangasianodon</taxon>
    </lineage>
</organism>
<name>A0ACC5XF20_PANGG</name>
<gene>
    <name evidence="1" type="ORF">PGIGA_G00102180</name>
</gene>
<keyword evidence="2" id="KW-1185">Reference proteome</keyword>
<accession>A0ACC5XF20</accession>
<sequence length="273" mass="29505">MGQSDILSLNASMKGKATSVCRLDVDSVLKKEVEPGQGDALSSARFGLGRGVKRKLSECEESALDLPYPQQRQLVLDLCLDKLQSCQRRAEPSLHRSVLLANTLRQIQQEMRLEGGDALRPTSPSPFPPPTPRHVPELPPASVDSSLLLLSGPVSTSSSSSSSSSLGEDVEDRVESKPPSPALSDDADADADAKTPDSLFSMFEITNSTSYLTDLPLDDIFEDIDTSMYDSSEISVLAFSAPREDGLKNLSNLQLCLADLSDLDHIMDILVRS</sequence>
<proteinExistence type="predicted"/>
<evidence type="ECO:0000313" key="2">
    <source>
        <dbReference type="Proteomes" id="UP000829447"/>
    </source>
</evidence>
<evidence type="ECO:0000313" key="1">
    <source>
        <dbReference type="EMBL" id="MCI4389762.1"/>
    </source>
</evidence>
<protein>
    <submittedName>
        <fullName evidence="1">Uncharacterized protein</fullName>
    </submittedName>
</protein>
<reference evidence="1 2" key="1">
    <citation type="journal article" date="2022" name="bioRxiv">
        <title>An ancient truncated duplication of the anti-Mullerian hormone receptor type 2 gene is a potential conserved master sex determinant in the Pangasiidae catfish family.</title>
        <authorList>
            <person name="Wen M."/>
            <person name="Pan Q."/>
            <person name="Jouanno E."/>
            <person name="Montfort J."/>
            <person name="Zahm M."/>
            <person name="Cabau C."/>
            <person name="Klopp C."/>
            <person name="Iampietro C."/>
            <person name="Roques C."/>
            <person name="Bouchez O."/>
            <person name="Castinel A."/>
            <person name="Donnadieu C."/>
            <person name="Parrinello H."/>
            <person name="Poncet C."/>
            <person name="Belmonte E."/>
            <person name="Gautier V."/>
            <person name="Avarre J.-C."/>
            <person name="Dugue R."/>
            <person name="Gustiano R."/>
            <person name="Ha T.T.T."/>
            <person name="Campet M."/>
            <person name="Sriphairoj K."/>
            <person name="Ribolli J."/>
            <person name="de Almeida F.L."/>
            <person name="Desvignes T."/>
            <person name="Postlethwait J.H."/>
            <person name="Bucao C.F."/>
            <person name="Robinson-Rechavi M."/>
            <person name="Bobe J."/>
            <person name="Herpin A."/>
            <person name="Guiguen Y."/>
        </authorList>
    </citation>
    <scope>NUCLEOTIDE SEQUENCE [LARGE SCALE GENOMIC DNA]</scope>
    <source>
        <strain evidence="1">YG-Dec2019</strain>
    </source>
</reference>
<dbReference type="Proteomes" id="UP000829447">
    <property type="component" value="Linkage Group LG19"/>
</dbReference>
<comment type="caution">
    <text evidence="1">The sequence shown here is derived from an EMBL/GenBank/DDBJ whole genome shotgun (WGS) entry which is preliminary data.</text>
</comment>
<dbReference type="EMBL" id="CM040472">
    <property type="protein sequence ID" value="MCI4389762.1"/>
    <property type="molecule type" value="Genomic_DNA"/>
</dbReference>